<dbReference type="GeneID" id="4704406"/>
<keyword evidence="2 4" id="KW-0863">Zinc-finger</keyword>
<feature type="compositionally biased region" description="Acidic residues" evidence="5">
    <location>
        <begin position="187"/>
        <end position="203"/>
    </location>
</feature>
<feature type="compositionally biased region" description="Basic and acidic residues" evidence="5">
    <location>
        <begin position="326"/>
        <end position="335"/>
    </location>
</feature>
<feature type="compositionally biased region" description="Basic and acidic residues" evidence="5">
    <location>
        <begin position="304"/>
        <end position="319"/>
    </location>
</feature>
<organism evidence="7 8">
    <name type="scientific">Aspergillus clavatus (strain ATCC 1007 / CBS 513.65 / DSM 816 / NCTC 3887 / NRRL 1 / QM 1276 / 107)</name>
    <dbReference type="NCBI Taxonomy" id="344612"/>
    <lineage>
        <taxon>Eukaryota</taxon>
        <taxon>Fungi</taxon>
        <taxon>Dikarya</taxon>
        <taxon>Ascomycota</taxon>
        <taxon>Pezizomycotina</taxon>
        <taxon>Eurotiomycetes</taxon>
        <taxon>Eurotiomycetidae</taxon>
        <taxon>Eurotiales</taxon>
        <taxon>Aspergillaceae</taxon>
        <taxon>Aspergillus</taxon>
        <taxon>Aspergillus subgen. Fumigati</taxon>
    </lineage>
</organism>
<accession>A1CH59</accession>
<dbReference type="OrthoDB" id="6105938at2759"/>
<dbReference type="PANTHER" id="PTHR23327">
    <property type="entry name" value="RING FINGER PROTEIN 127"/>
    <property type="match status" value="1"/>
</dbReference>
<keyword evidence="1" id="KW-0479">Metal-binding</keyword>
<dbReference type="PROSITE" id="PS50089">
    <property type="entry name" value="ZF_RING_2"/>
    <property type="match status" value="1"/>
</dbReference>
<dbReference type="VEuPathDB" id="FungiDB:ACLA_046800"/>
<evidence type="ECO:0000313" key="8">
    <source>
        <dbReference type="Proteomes" id="UP000006701"/>
    </source>
</evidence>
<dbReference type="InterPro" id="IPR018957">
    <property type="entry name" value="Znf_C3HC4_RING-type"/>
</dbReference>
<gene>
    <name evidence="7" type="ORF">ACLA_046800</name>
</gene>
<dbReference type="AlphaFoldDB" id="A1CH59"/>
<feature type="compositionally biased region" description="Polar residues" evidence="5">
    <location>
        <begin position="419"/>
        <end position="430"/>
    </location>
</feature>
<dbReference type="PANTHER" id="PTHR23327:SF51">
    <property type="entry name" value="TRANSCRIPTIONAL REGULATOR OF YEAST FORM ADHERENCE 3"/>
    <property type="match status" value="1"/>
</dbReference>
<evidence type="ECO:0000256" key="4">
    <source>
        <dbReference type="PROSITE-ProRule" id="PRU00175"/>
    </source>
</evidence>
<feature type="region of interest" description="Disordered" evidence="5">
    <location>
        <begin position="242"/>
        <end position="458"/>
    </location>
</feature>
<keyword evidence="3" id="KW-0862">Zinc</keyword>
<feature type="compositionally biased region" description="Acidic residues" evidence="5">
    <location>
        <begin position="263"/>
        <end position="285"/>
    </location>
</feature>
<feature type="compositionally biased region" description="Basic and acidic residues" evidence="5">
    <location>
        <begin position="113"/>
        <end position="133"/>
    </location>
</feature>
<dbReference type="PROSITE" id="PS00518">
    <property type="entry name" value="ZF_RING_1"/>
    <property type="match status" value="1"/>
</dbReference>
<feature type="domain" description="RING-type" evidence="6">
    <location>
        <begin position="32"/>
        <end position="73"/>
    </location>
</feature>
<evidence type="ECO:0000256" key="3">
    <source>
        <dbReference type="ARBA" id="ARBA00022833"/>
    </source>
</evidence>
<feature type="compositionally biased region" description="Acidic residues" evidence="5">
    <location>
        <begin position="340"/>
        <end position="357"/>
    </location>
</feature>
<dbReference type="SUPFAM" id="SSF57850">
    <property type="entry name" value="RING/U-box"/>
    <property type="match status" value="1"/>
</dbReference>
<reference evidence="7 8" key="1">
    <citation type="journal article" date="2008" name="PLoS Genet.">
        <title>Genomic islands in the pathogenic filamentous fungus Aspergillus fumigatus.</title>
        <authorList>
            <person name="Fedorova N.D."/>
            <person name="Khaldi N."/>
            <person name="Joardar V.S."/>
            <person name="Maiti R."/>
            <person name="Amedeo P."/>
            <person name="Anderson M.J."/>
            <person name="Crabtree J."/>
            <person name="Silva J.C."/>
            <person name="Badger J.H."/>
            <person name="Albarraq A."/>
            <person name="Angiuoli S."/>
            <person name="Bussey H."/>
            <person name="Bowyer P."/>
            <person name="Cotty P.J."/>
            <person name="Dyer P.S."/>
            <person name="Egan A."/>
            <person name="Galens K."/>
            <person name="Fraser-Liggett C.M."/>
            <person name="Haas B.J."/>
            <person name="Inman J.M."/>
            <person name="Kent R."/>
            <person name="Lemieux S."/>
            <person name="Malavazi I."/>
            <person name="Orvis J."/>
            <person name="Roemer T."/>
            <person name="Ronning C.M."/>
            <person name="Sundaram J.P."/>
            <person name="Sutton G."/>
            <person name="Turner G."/>
            <person name="Venter J.C."/>
            <person name="White O.R."/>
            <person name="Whitty B.R."/>
            <person name="Youngman P."/>
            <person name="Wolfe K.H."/>
            <person name="Goldman G.H."/>
            <person name="Wortman J.R."/>
            <person name="Jiang B."/>
            <person name="Denning D.W."/>
            <person name="Nierman W.C."/>
        </authorList>
    </citation>
    <scope>NUCLEOTIDE SEQUENCE [LARGE SCALE GENOMIC DNA]</scope>
    <source>
        <strain evidence="8">ATCC 1007 / CBS 513.65 / DSM 816 / NCTC 3887 / NRRL 1</strain>
    </source>
</reference>
<dbReference type="OMA" id="NSEMTDY"/>
<dbReference type="InterPro" id="IPR017907">
    <property type="entry name" value="Znf_RING_CS"/>
</dbReference>
<dbReference type="InterPro" id="IPR013083">
    <property type="entry name" value="Znf_RING/FYVE/PHD"/>
</dbReference>
<feature type="region of interest" description="Disordered" evidence="5">
    <location>
        <begin position="177"/>
        <end position="203"/>
    </location>
</feature>
<dbReference type="Proteomes" id="UP000006701">
    <property type="component" value="Unassembled WGS sequence"/>
</dbReference>
<dbReference type="eggNOG" id="KOG2177">
    <property type="taxonomic scope" value="Eukaryota"/>
</dbReference>
<sequence length="458" mass="51564">MTRSLNGLGEGASQLFRTLQTHVDDIRTLLQCGVCIRPLYEPFTLACGHTFCYSCLTSWFGGGRSNKTCPDCRAPVKTQPAPAYLIRTVVQMFTSRAELLDRGETTAEHIRHQREEAEKIERDRENTHPREGGLFKGTFNRTGHQAAMPIIDVEDGVVRCPRCSWELEDDAGCAQCGYRQDDRSDTDASDSIEDWTDSEENSEMTDYYDDVAADTFHYDPYWALQPIYDNLPLAVREQIETIRRQHGPRSNSADTARRGWSEDGLDEDDDEDAEMDSFIDDDDDDDHVRHDYYSESDMSTVVGGHDHTRHQPEVSHLDTDSVMSSDDGHSTDRTPSESSVLDEDEHDEDDDDDDDDEPVRVYVNGVRRRHGVTYNQVVVPSTPPRPSNRSRVSNATSNRSRPLISRSAYNGASARQDRASTAGSSANNAITLEDDSDEGPIGPSRRSRNRRGYRPEAN</sequence>
<dbReference type="GO" id="GO:0008270">
    <property type="term" value="F:zinc ion binding"/>
    <property type="evidence" value="ECO:0007669"/>
    <property type="project" value="UniProtKB-KW"/>
</dbReference>
<feature type="region of interest" description="Disordered" evidence="5">
    <location>
        <begin position="113"/>
        <end position="138"/>
    </location>
</feature>
<keyword evidence="8" id="KW-1185">Reference proteome</keyword>
<dbReference type="InterPro" id="IPR001841">
    <property type="entry name" value="Znf_RING"/>
</dbReference>
<dbReference type="SMART" id="SM00184">
    <property type="entry name" value="RING"/>
    <property type="match status" value="1"/>
</dbReference>
<evidence type="ECO:0000256" key="5">
    <source>
        <dbReference type="SAM" id="MobiDB-lite"/>
    </source>
</evidence>
<dbReference type="Gene3D" id="3.30.40.10">
    <property type="entry name" value="Zinc/RING finger domain, C3HC4 (zinc finger)"/>
    <property type="match status" value="1"/>
</dbReference>
<dbReference type="KEGG" id="act:ACLA_046800"/>
<evidence type="ECO:0000259" key="6">
    <source>
        <dbReference type="PROSITE" id="PS50089"/>
    </source>
</evidence>
<dbReference type="EMBL" id="DS027054">
    <property type="protein sequence ID" value="EAW10214.1"/>
    <property type="molecule type" value="Genomic_DNA"/>
</dbReference>
<dbReference type="RefSeq" id="XP_001271640.1">
    <property type="nucleotide sequence ID" value="XM_001271639.1"/>
</dbReference>
<name>A1CH59_ASPCL</name>
<dbReference type="Pfam" id="PF00097">
    <property type="entry name" value="zf-C3HC4"/>
    <property type="match status" value="1"/>
</dbReference>
<dbReference type="HOGENOM" id="CLU_029627_1_0_1"/>
<evidence type="ECO:0000256" key="1">
    <source>
        <dbReference type="ARBA" id="ARBA00022723"/>
    </source>
</evidence>
<evidence type="ECO:0000313" key="7">
    <source>
        <dbReference type="EMBL" id="EAW10214.1"/>
    </source>
</evidence>
<protein>
    <submittedName>
        <fullName evidence="7">RING finger domain protein</fullName>
    </submittedName>
</protein>
<evidence type="ECO:0000256" key="2">
    <source>
        <dbReference type="ARBA" id="ARBA00022771"/>
    </source>
</evidence>
<dbReference type="STRING" id="344612.A1CH59"/>
<proteinExistence type="predicted"/>